<dbReference type="Pfam" id="PF04198">
    <property type="entry name" value="Sugar-bind"/>
    <property type="match status" value="1"/>
</dbReference>
<evidence type="ECO:0000256" key="3">
    <source>
        <dbReference type="ARBA" id="ARBA00023125"/>
    </source>
</evidence>
<evidence type="ECO:0000256" key="2">
    <source>
        <dbReference type="ARBA" id="ARBA00023015"/>
    </source>
</evidence>
<dbReference type="AlphaFoldDB" id="A0A963YWJ2"/>
<dbReference type="SUPFAM" id="SSF100950">
    <property type="entry name" value="NagB/RpiA/CoA transferase-like"/>
    <property type="match status" value="1"/>
</dbReference>
<dbReference type="InterPro" id="IPR037171">
    <property type="entry name" value="NagB/RpiA_transferase-like"/>
</dbReference>
<evidence type="ECO:0000313" key="7">
    <source>
        <dbReference type="Proteomes" id="UP000708298"/>
    </source>
</evidence>
<keyword evidence="7" id="KW-1185">Reference proteome</keyword>
<organism evidence="6 7">
    <name type="scientific">Acidisoma silvae</name>
    <dbReference type="NCBI Taxonomy" id="2802396"/>
    <lineage>
        <taxon>Bacteria</taxon>
        <taxon>Pseudomonadati</taxon>
        <taxon>Pseudomonadota</taxon>
        <taxon>Alphaproteobacteria</taxon>
        <taxon>Acetobacterales</taxon>
        <taxon>Acidocellaceae</taxon>
        <taxon>Acidisoma</taxon>
    </lineage>
</organism>
<dbReference type="Gene3D" id="1.10.10.10">
    <property type="entry name" value="Winged helix-like DNA-binding domain superfamily/Winged helix DNA-binding domain"/>
    <property type="match status" value="1"/>
</dbReference>
<dbReference type="InterPro" id="IPR007324">
    <property type="entry name" value="Sugar-bd_dom_put"/>
</dbReference>
<dbReference type="PANTHER" id="PTHR34294:SF1">
    <property type="entry name" value="TRANSCRIPTIONAL REGULATOR LSRR"/>
    <property type="match status" value="1"/>
</dbReference>
<dbReference type="Gene3D" id="3.40.50.1360">
    <property type="match status" value="1"/>
</dbReference>
<comment type="caution">
    <text evidence="6">The sequence shown here is derived from an EMBL/GenBank/DDBJ whole genome shotgun (WGS) entry which is preliminary data.</text>
</comment>
<dbReference type="EMBL" id="JAESVB010000026">
    <property type="protein sequence ID" value="MCB8878185.1"/>
    <property type="molecule type" value="Genomic_DNA"/>
</dbReference>
<sequence>MARRPLARLMMTTVAHRHFVGRQTKSDIADSLGVSRFKVARLIEEAIASGVVRFTIAELDEYDTELAEALSARFGLRHAVVLRGPNLSAGQMTEALGRAAAALLEETLVDGQTLAVAWGRTLSACAQALTKLPAVDVVQAIGSMAGGEYVQSSVELVHRLAALSRGQAYPLYLPMWLEDPSLVERLRNEPSIARATARFAHVDVLVSGIGAWNPPQSTLFATLPLAWQEQAQVAGTSADLCSVLLDADGRPVVTPLAENLIGMTVEQIRAAPTVIGVAGGIEKAEAISAVLRGRWLTTLITDATVGQRLLGLSLK</sequence>
<gene>
    <name evidence="6" type="ORF">ASILVAE211_23580</name>
</gene>
<reference evidence="6" key="2">
    <citation type="submission" date="2021-01" db="EMBL/GenBank/DDBJ databases">
        <authorList>
            <person name="Mieszkin S."/>
            <person name="Pouder E."/>
            <person name="Alain K."/>
        </authorList>
    </citation>
    <scope>NUCLEOTIDE SEQUENCE</scope>
    <source>
        <strain evidence="6">HW T2.11</strain>
    </source>
</reference>
<dbReference type="InterPro" id="IPR051054">
    <property type="entry name" value="SorC_transcr_regulators"/>
</dbReference>
<reference evidence="6" key="1">
    <citation type="journal article" date="2021" name="Microorganisms">
        <title>Acidisoma silvae sp. nov. and Acidisomacellulosilytica sp. nov., Two Acidophilic Bacteria Isolated from Decaying Wood, Hydrolyzing Cellulose and Producing Poly-3-hydroxybutyrate.</title>
        <authorList>
            <person name="Mieszkin S."/>
            <person name="Pouder E."/>
            <person name="Uroz S."/>
            <person name="Simon-Colin C."/>
            <person name="Alain K."/>
        </authorList>
    </citation>
    <scope>NUCLEOTIDE SEQUENCE</scope>
    <source>
        <strain evidence="6">HW T2.11</strain>
    </source>
</reference>
<keyword evidence="4" id="KW-0804">Transcription</keyword>
<name>A0A963YWJ2_9PROT</name>
<evidence type="ECO:0000256" key="4">
    <source>
        <dbReference type="ARBA" id="ARBA00023163"/>
    </source>
</evidence>
<dbReference type="InterPro" id="IPR036388">
    <property type="entry name" value="WH-like_DNA-bd_sf"/>
</dbReference>
<accession>A0A963YWJ2</accession>
<feature type="domain" description="Sugar-binding" evidence="5">
    <location>
        <begin position="63"/>
        <end position="310"/>
    </location>
</feature>
<dbReference type="GO" id="GO:0030246">
    <property type="term" value="F:carbohydrate binding"/>
    <property type="evidence" value="ECO:0007669"/>
    <property type="project" value="InterPro"/>
</dbReference>
<proteinExistence type="inferred from homology"/>
<dbReference type="Proteomes" id="UP000708298">
    <property type="component" value="Unassembled WGS sequence"/>
</dbReference>
<evidence type="ECO:0000259" key="5">
    <source>
        <dbReference type="Pfam" id="PF04198"/>
    </source>
</evidence>
<comment type="similarity">
    <text evidence="1">Belongs to the SorC transcriptional regulatory family.</text>
</comment>
<evidence type="ECO:0000256" key="1">
    <source>
        <dbReference type="ARBA" id="ARBA00010466"/>
    </source>
</evidence>
<protein>
    <recommendedName>
        <fullName evidence="5">Sugar-binding domain-containing protein</fullName>
    </recommendedName>
</protein>
<dbReference type="GO" id="GO:0003677">
    <property type="term" value="F:DNA binding"/>
    <property type="evidence" value="ECO:0007669"/>
    <property type="project" value="UniProtKB-KW"/>
</dbReference>
<keyword evidence="3" id="KW-0238">DNA-binding</keyword>
<evidence type="ECO:0000313" key="6">
    <source>
        <dbReference type="EMBL" id="MCB8878185.1"/>
    </source>
</evidence>
<keyword evidence="2" id="KW-0805">Transcription regulation</keyword>
<dbReference type="PANTHER" id="PTHR34294">
    <property type="entry name" value="TRANSCRIPTIONAL REGULATOR-RELATED"/>
    <property type="match status" value="1"/>
</dbReference>